<keyword evidence="1" id="KW-1133">Transmembrane helix</keyword>
<gene>
    <name evidence="2" type="ORF">NCTC11636_01699</name>
</gene>
<evidence type="ECO:0000313" key="3">
    <source>
        <dbReference type="Proteomes" id="UP000266895"/>
    </source>
</evidence>
<keyword evidence="1" id="KW-0472">Membrane</keyword>
<reference evidence="2 3" key="1">
    <citation type="submission" date="2018-12" db="EMBL/GenBank/DDBJ databases">
        <authorList>
            <consortium name="Pathogen Informatics"/>
        </authorList>
    </citation>
    <scope>NUCLEOTIDE SEQUENCE [LARGE SCALE GENOMIC DNA]</scope>
    <source>
        <strain evidence="2 3">NCTC11636</strain>
    </source>
</reference>
<evidence type="ECO:0000313" key="2">
    <source>
        <dbReference type="EMBL" id="VEG28749.1"/>
    </source>
</evidence>
<feature type="transmembrane region" description="Helical" evidence="1">
    <location>
        <begin position="110"/>
        <end position="132"/>
    </location>
</feature>
<dbReference type="AlphaFoldDB" id="A0A448HHQ5"/>
<dbReference type="OrthoDB" id="64737at2"/>
<dbReference type="Pfam" id="PF07077">
    <property type="entry name" value="DUF1345"/>
    <property type="match status" value="1"/>
</dbReference>
<dbReference type="EMBL" id="LR134350">
    <property type="protein sequence ID" value="VEG28749.1"/>
    <property type="molecule type" value="Genomic_DNA"/>
</dbReference>
<sequence>MACSPRRTRRPVRRTVRAVLEVVLSTALGMSVGYYIVAASLSALLIWQAMTIVYVTVELLAPMRCDDRSRVFGRGLRWAWVLPFVAALIGLDSAVAALDLGRRITEDLAAAVEAVLAAFSVILSCMLIHTGFSDIYEALDRDSGGTSLAFPGEPDDTSLKYLYFAVTIGTSFATSDVSVLSRRARQVTIVHSIISFSYNAFAVAVAFQVFHKVAGS</sequence>
<dbReference type="KEGG" id="ahw:NCTC11636_01699"/>
<accession>A0A448HHQ5</accession>
<keyword evidence="1" id="KW-0812">Transmembrane</keyword>
<name>A0A448HHQ5_9ACTO</name>
<evidence type="ECO:0000256" key="1">
    <source>
        <dbReference type="SAM" id="Phobius"/>
    </source>
</evidence>
<dbReference type="Proteomes" id="UP000266895">
    <property type="component" value="Chromosome"/>
</dbReference>
<protein>
    <submittedName>
        <fullName evidence="2">Predicted membrane protein</fullName>
    </submittedName>
</protein>
<feature type="transmembrane region" description="Helical" evidence="1">
    <location>
        <begin position="161"/>
        <end position="180"/>
    </location>
</feature>
<dbReference type="RefSeq" id="WP_126382735.1">
    <property type="nucleotide sequence ID" value="NZ_LR134350.1"/>
</dbReference>
<feature type="transmembrane region" description="Helical" evidence="1">
    <location>
        <begin position="34"/>
        <end position="57"/>
    </location>
</feature>
<proteinExistence type="predicted"/>
<keyword evidence="3" id="KW-1185">Reference proteome</keyword>
<dbReference type="InterPro" id="IPR009781">
    <property type="entry name" value="DUF1345"/>
</dbReference>
<feature type="transmembrane region" description="Helical" evidence="1">
    <location>
        <begin position="77"/>
        <end position="98"/>
    </location>
</feature>
<feature type="transmembrane region" description="Helical" evidence="1">
    <location>
        <begin position="187"/>
        <end position="210"/>
    </location>
</feature>
<organism evidence="2 3">
    <name type="scientific">Actinomyces howellii</name>
    <dbReference type="NCBI Taxonomy" id="52771"/>
    <lineage>
        <taxon>Bacteria</taxon>
        <taxon>Bacillati</taxon>
        <taxon>Actinomycetota</taxon>
        <taxon>Actinomycetes</taxon>
        <taxon>Actinomycetales</taxon>
        <taxon>Actinomycetaceae</taxon>
        <taxon>Actinomyces</taxon>
    </lineage>
</organism>